<dbReference type="EMBL" id="JAEHOD010000041">
    <property type="protein sequence ID" value="KAG2439075.1"/>
    <property type="molecule type" value="Genomic_DNA"/>
</dbReference>
<evidence type="ECO:0000313" key="11">
    <source>
        <dbReference type="Proteomes" id="UP000613740"/>
    </source>
</evidence>
<sequence length="430" mass="44772">MSAAGSESAAMAELLSAEQLGHDRDAVKAMVKEYYGETLKTSSDLRTSSCCGCKAPPPALRSALAAVPAEVKEKFYGCGNPIPAGIEGLRVLDLGCGSGRDCYVAAKLVGEKGSVTGVDMTPAQLEVAISHADAYCKDKLGYAKSNMTFIQGEIEYLDKAGIKDSCVDLIISNCVINLSPDKARVLSEAYRVLAPGGEMHFSDVYCDRRLPQSVRTHPVLLGECLAGALYNNDFIRLCRKVGFADPRQLVREELQVLDPELRALLKEARFYSITYRLFKVPGQIEDLCEGYGQLAVYKGTIPGHTHSYDLDDHHNFVTYKPQRVCGNTAAMCGQTWLAPHFTIIGDRAVHLGQFDCSGGNDNTSSGNQPINNTSNGGCCVGGPPAPCCGGAGTGGSTAAASGATGGGCCGGGGGGGSGGGAGHGSGSCCG</sequence>
<dbReference type="Gene3D" id="3.40.50.150">
    <property type="entry name" value="Vaccinia Virus protein VP39"/>
    <property type="match status" value="1"/>
</dbReference>
<dbReference type="PANTHER" id="PTHR43675">
    <property type="entry name" value="ARSENITE METHYLTRANSFERASE"/>
    <property type="match status" value="1"/>
</dbReference>
<dbReference type="PANTHER" id="PTHR43675:SF8">
    <property type="entry name" value="ARSENITE METHYLTRANSFERASE"/>
    <property type="match status" value="1"/>
</dbReference>
<keyword evidence="1" id="KW-0808">Transferase</keyword>
<dbReference type="OrthoDB" id="8300214at2759"/>
<evidence type="ECO:0000256" key="4">
    <source>
        <dbReference type="ARBA" id="ARBA00034521"/>
    </source>
</evidence>
<dbReference type="GO" id="GO:0030791">
    <property type="term" value="F:arsenite methyltransferase activity"/>
    <property type="evidence" value="ECO:0007669"/>
    <property type="project" value="UniProtKB-EC"/>
</dbReference>
<comment type="catalytic activity">
    <reaction evidence="6">
        <text>arsenic triglutathione + [thioredoxin]-dithiol + S-adenosyl-L-methionine + 2 H2O = methylarsonous acid + [thioredoxin]-disulfide + 3 glutathione + S-adenosyl-L-homocysteine + H(+)</text>
        <dbReference type="Rhea" id="RHEA:69460"/>
        <dbReference type="Rhea" id="RHEA-COMP:10698"/>
        <dbReference type="Rhea" id="RHEA-COMP:10700"/>
        <dbReference type="ChEBI" id="CHEBI:15377"/>
        <dbReference type="ChEBI" id="CHEBI:15378"/>
        <dbReference type="ChEBI" id="CHEBI:17826"/>
        <dbReference type="ChEBI" id="CHEBI:29950"/>
        <dbReference type="ChEBI" id="CHEBI:50058"/>
        <dbReference type="ChEBI" id="CHEBI:57856"/>
        <dbReference type="ChEBI" id="CHEBI:57925"/>
        <dbReference type="ChEBI" id="CHEBI:59789"/>
        <dbReference type="ChEBI" id="CHEBI:183640"/>
        <dbReference type="EC" id="2.1.1.137"/>
    </reaction>
</comment>
<keyword evidence="11" id="KW-1185">Reference proteome</keyword>
<name>A0A835W4I4_9CHLO</name>
<evidence type="ECO:0000256" key="1">
    <source>
        <dbReference type="ARBA" id="ARBA00022679"/>
    </source>
</evidence>
<organism evidence="10 11">
    <name type="scientific">Chlamydomonas schloesseri</name>
    <dbReference type="NCBI Taxonomy" id="2026947"/>
    <lineage>
        <taxon>Eukaryota</taxon>
        <taxon>Viridiplantae</taxon>
        <taxon>Chlorophyta</taxon>
        <taxon>core chlorophytes</taxon>
        <taxon>Chlorophyceae</taxon>
        <taxon>CS clade</taxon>
        <taxon>Chlamydomonadales</taxon>
        <taxon>Chlamydomonadaceae</taxon>
        <taxon>Chlamydomonas</taxon>
    </lineage>
</organism>
<reference evidence="10" key="1">
    <citation type="journal article" date="2020" name="bioRxiv">
        <title>Comparative genomics of Chlamydomonas.</title>
        <authorList>
            <person name="Craig R.J."/>
            <person name="Hasan A.R."/>
            <person name="Ness R.W."/>
            <person name="Keightley P.D."/>
        </authorList>
    </citation>
    <scope>NUCLEOTIDE SEQUENCE</scope>
    <source>
        <strain evidence="10">CCAP 11/173</strain>
    </source>
</reference>
<evidence type="ECO:0000256" key="5">
    <source>
        <dbReference type="ARBA" id="ARBA00034545"/>
    </source>
</evidence>
<evidence type="ECO:0000256" key="6">
    <source>
        <dbReference type="ARBA" id="ARBA00047941"/>
    </source>
</evidence>
<dbReference type="Proteomes" id="UP000613740">
    <property type="component" value="Unassembled WGS sequence"/>
</dbReference>
<dbReference type="Pfam" id="PF13847">
    <property type="entry name" value="Methyltransf_31"/>
    <property type="match status" value="1"/>
</dbReference>
<evidence type="ECO:0000256" key="2">
    <source>
        <dbReference type="ARBA" id="ARBA00022691"/>
    </source>
</evidence>
<comment type="caution">
    <text evidence="10">The sequence shown here is derived from an EMBL/GenBank/DDBJ whole genome shotgun (WGS) entry which is preliminary data.</text>
</comment>
<accession>A0A835W4I4</accession>
<gene>
    <name evidence="10" type="ORF">HYH02_006602</name>
</gene>
<evidence type="ECO:0000256" key="3">
    <source>
        <dbReference type="ARBA" id="ARBA00034487"/>
    </source>
</evidence>
<dbReference type="InterPro" id="IPR029063">
    <property type="entry name" value="SAM-dependent_MTases_sf"/>
</dbReference>
<dbReference type="SUPFAM" id="SSF53335">
    <property type="entry name" value="S-adenosyl-L-methionine-dependent methyltransferases"/>
    <property type="match status" value="1"/>
</dbReference>
<keyword evidence="2" id="KW-0949">S-adenosyl-L-methionine</keyword>
<evidence type="ECO:0000256" key="8">
    <source>
        <dbReference type="ARBA" id="ARBA00048428"/>
    </source>
</evidence>
<dbReference type="EC" id="2.1.1.137" evidence="4"/>
<protein>
    <recommendedName>
        <fullName evidence="5">Arsenite methyltransferase</fullName>
        <ecNumber evidence="4">2.1.1.137</ecNumber>
    </recommendedName>
</protein>
<evidence type="ECO:0000256" key="7">
    <source>
        <dbReference type="ARBA" id="ARBA00047943"/>
    </source>
</evidence>
<comment type="catalytic activity">
    <reaction evidence="8">
        <text>arsenic triglutathione + 3 [thioredoxin]-dithiol + 3 S-adenosyl-L-methionine = trimethylarsine + 3 [thioredoxin]-disulfide + 3 glutathione + 3 S-adenosyl-L-homocysteine + 3 H(+)</text>
        <dbReference type="Rhea" id="RHEA:69432"/>
        <dbReference type="Rhea" id="RHEA-COMP:10698"/>
        <dbReference type="Rhea" id="RHEA-COMP:10700"/>
        <dbReference type="ChEBI" id="CHEBI:15378"/>
        <dbReference type="ChEBI" id="CHEBI:27130"/>
        <dbReference type="ChEBI" id="CHEBI:29950"/>
        <dbReference type="ChEBI" id="CHEBI:50058"/>
        <dbReference type="ChEBI" id="CHEBI:57856"/>
        <dbReference type="ChEBI" id="CHEBI:57925"/>
        <dbReference type="ChEBI" id="CHEBI:59789"/>
        <dbReference type="ChEBI" id="CHEBI:183640"/>
        <dbReference type="EC" id="2.1.1.137"/>
    </reaction>
</comment>
<evidence type="ECO:0000313" key="10">
    <source>
        <dbReference type="EMBL" id="KAG2439075.1"/>
    </source>
</evidence>
<dbReference type="AlphaFoldDB" id="A0A835W4I4"/>
<dbReference type="CDD" id="cd02440">
    <property type="entry name" value="AdoMet_MTases"/>
    <property type="match status" value="1"/>
</dbReference>
<dbReference type="Gene3D" id="3.40.5.100">
    <property type="match status" value="1"/>
</dbReference>
<dbReference type="InterPro" id="IPR026669">
    <property type="entry name" value="Arsenite_MeTrfase-like"/>
</dbReference>
<feature type="domain" description="Methyltransferase" evidence="9">
    <location>
        <begin position="88"/>
        <end position="238"/>
    </location>
</feature>
<proteinExistence type="inferred from homology"/>
<dbReference type="InterPro" id="IPR025714">
    <property type="entry name" value="Methyltranfer_dom"/>
</dbReference>
<comment type="catalytic activity">
    <reaction evidence="7">
        <text>arsenic triglutathione + 2 [thioredoxin]-dithiol + 2 S-adenosyl-L-methionine + H2O = dimethylarsinous acid + 2 [thioredoxin]-disulfide + 3 glutathione + 2 S-adenosyl-L-homocysteine + 2 H(+)</text>
        <dbReference type="Rhea" id="RHEA:69464"/>
        <dbReference type="Rhea" id="RHEA-COMP:10698"/>
        <dbReference type="Rhea" id="RHEA-COMP:10700"/>
        <dbReference type="ChEBI" id="CHEBI:15377"/>
        <dbReference type="ChEBI" id="CHEBI:15378"/>
        <dbReference type="ChEBI" id="CHEBI:23808"/>
        <dbReference type="ChEBI" id="CHEBI:29950"/>
        <dbReference type="ChEBI" id="CHEBI:50058"/>
        <dbReference type="ChEBI" id="CHEBI:57856"/>
        <dbReference type="ChEBI" id="CHEBI:57925"/>
        <dbReference type="ChEBI" id="CHEBI:59789"/>
        <dbReference type="ChEBI" id="CHEBI:183640"/>
        <dbReference type="EC" id="2.1.1.137"/>
    </reaction>
</comment>
<evidence type="ECO:0000259" key="9">
    <source>
        <dbReference type="Pfam" id="PF13847"/>
    </source>
</evidence>
<comment type="similarity">
    <text evidence="3">Belongs to the methyltransferase superfamily. Arsenite methyltransferase family.</text>
</comment>